<evidence type="ECO:0000313" key="1">
    <source>
        <dbReference type="EMBL" id="KAH7655953.1"/>
    </source>
</evidence>
<sequence length="311" mass="35938">MSSIYSLTVHAIPNSVLKKLPKIARNFLWGRSSNRSSFHSIGWNVTTIDKAEGGLSISNLKHVKTSLMAKNLFVVLNCDDKFWVDIFQTNYKDFSIWSSLNISKTSCLYTSLSNSIVDVRVNLVITCNPNLVNLWKDPWLYEIPIAFKPTYLNMHIPINWNRISNLKIEYHANNSWVWTPITSSTKLVNVNYNRLNLTSNSREHWEGWMFMWCLHVIPRVKFFLWKYFHGKLVTYACLYNLNIGPAENCTFSGLVLETAEYVIWSCNRSKICWDLVSAYAGVNLNQKFKFRIGDKGFKALIASCGWAICFL</sequence>
<protein>
    <submittedName>
        <fullName evidence="1">Reverse transcriptase zinc-binding domain-containing protein</fullName>
    </submittedName>
</protein>
<keyword evidence="1" id="KW-0808">Transferase</keyword>
<keyword evidence="1" id="KW-0548">Nucleotidyltransferase</keyword>
<evidence type="ECO:0000313" key="2">
    <source>
        <dbReference type="Proteomes" id="UP000827976"/>
    </source>
</evidence>
<accession>A0ACB7U6T7</accession>
<organism evidence="1 2">
    <name type="scientific">Dioscorea alata</name>
    <name type="common">Purple yam</name>
    <dbReference type="NCBI Taxonomy" id="55571"/>
    <lineage>
        <taxon>Eukaryota</taxon>
        <taxon>Viridiplantae</taxon>
        <taxon>Streptophyta</taxon>
        <taxon>Embryophyta</taxon>
        <taxon>Tracheophyta</taxon>
        <taxon>Spermatophyta</taxon>
        <taxon>Magnoliopsida</taxon>
        <taxon>Liliopsida</taxon>
        <taxon>Dioscoreales</taxon>
        <taxon>Dioscoreaceae</taxon>
        <taxon>Dioscorea</taxon>
    </lineage>
</organism>
<keyword evidence="1" id="KW-0695">RNA-directed DNA polymerase</keyword>
<name>A0ACB7U6T7_DIOAL</name>
<keyword evidence="2" id="KW-1185">Reference proteome</keyword>
<proteinExistence type="predicted"/>
<gene>
    <name evidence="1" type="ORF">IHE45_18G046400</name>
</gene>
<dbReference type="EMBL" id="CM037028">
    <property type="protein sequence ID" value="KAH7655953.1"/>
    <property type="molecule type" value="Genomic_DNA"/>
</dbReference>
<reference evidence="2" key="1">
    <citation type="journal article" date="2022" name="Nat. Commun.">
        <title>Chromosome evolution and the genetic basis of agronomically important traits in greater yam.</title>
        <authorList>
            <person name="Bredeson J.V."/>
            <person name="Lyons J.B."/>
            <person name="Oniyinde I.O."/>
            <person name="Okereke N.R."/>
            <person name="Kolade O."/>
            <person name="Nnabue I."/>
            <person name="Nwadili C.O."/>
            <person name="Hribova E."/>
            <person name="Parker M."/>
            <person name="Nwogha J."/>
            <person name="Shu S."/>
            <person name="Carlson J."/>
            <person name="Kariba R."/>
            <person name="Muthemba S."/>
            <person name="Knop K."/>
            <person name="Barton G.J."/>
            <person name="Sherwood A.V."/>
            <person name="Lopez-Montes A."/>
            <person name="Asiedu R."/>
            <person name="Jamnadass R."/>
            <person name="Muchugi A."/>
            <person name="Goodstein D."/>
            <person name="Egesi C.N."/>
            <person name="Featherston J."/>
            <person name="Asfaw A."/>
            <person name="Simpson G.G."/>
            <person name="Dolezel J."/>
            <person name="Hendre P.S."/>
            <person name="Van Deynze A."/>
            <person name="Kumar P.L."/>
            <person name="Obidiegwu J.E."/>
            <person name="Bhattacharjee R."/>
            <person name="Rokhsar D.S."/>
        </authorList>
    </citation>
    <scope>NUCLEOTIDE SEQUENCE [LARGE SCALE GENOMIC DNA]</scope>
    <source>
        <strain evidence="2">cv. TDa95/00328</strain>
    </source>
</reference>
<dbReference type="Proteomes" id="UP000827976">
    <property type="component" value="Chromosome 18"/>
</dbReference>
<comment type="caution">
    <text evidence="1">The sequence shown here is derived from an EMBL/GenBank/DDBJ whole genome shotgun (WGS) entry which is preliminary data.</text>
</comment>